<dbReference type="InterPro" id="IPR000182">
    <property type="entry name" value="GNAT_dom"/>
</dbReference>
<dbReference type="GO" id="GO:0005737">
    <property type="term" value="C:cytoplasm"/>
    <property type="evidence" value="ECO:0007669"/>
    <property type="project" value="TreeGrafter"/>
</dbReference>
<feature type="domain" description="N-acetyltransferase" evidence="1">
    <location>
        <begin position="21"/>
        <end position="202"/>
    </location>
</feature>
<evidence type="ECO:0000313" key="2">
    <source>
        <dbReference type="EMBL" id="BBN97779.1"/>
    </source>
</evidence>
<dbReference type="PROSITE" id="PS51186">
    <property type="entry name" value="GNAT"/>
    <property type="match status" value="1"/>
</dbReference>
<accession>A0A5K7WVQ1</accession>
<dbReference type="InterPro" id="IPR051908">
    <property type="entry name" value="Ribosomal_N-acetyltransferase"/>
</dbReference>
<evidence type="ECO:0000313" key="3">
    <source>
        <dbReference type="Proteomes" id="UP000326951"/>
    </source>
</evidence>
<evidence type="ECO:0000259" key="1">
    <source>
        <dbReference type="PROSITE" id="PS51186"/>
    </source>
</evidence>
<organism evidence="2 3">
    <name type="scientific">Sporolactobacillus terrae</name>
    <dbReference type="NCBI Taxonomy" id="269673"/>
    <lineage>
        <taxon>Bacteria</taxon>
        <taxon>Bacillati</taxon>
        <taxon>Bacillota</taxon>
        <taxon>Bacilli</taxon>
        <taxon>Bacillales</taxon>
        <taxon>Sporolactobacillaceae</taxon>
        <taxon>Sporolactobacillus</taxon>
    </lineage>
</organism>
<gene>
    <name evidence="2" type="ORF">St703_04840</name>
</gene>
<dbReference type="Gene3D" id="3.40.630.30">
    <property type="match status" value="1"/>
</dbReference>
<proteinExistence type="predicted"/>
<dbReference type="GO" id="GO:0008999">
    <property type="term" value="F:protein-N-terminal-alanine acetyltransferase activity"/>
    <property type="evidence" value="ECO:0007669"/>
    <property type="project" value="TreeGrafter"/>
</dbReference>
<dbReference type="AlphaFoldDB" id="A0A5K7WVQ1"/>
<keyword evidence="2" id="KW-0808">Transferase</keyword>
<protein>
    <submittedName>
        <fullName evidence="2">Ribosomal-protein-L7/L12-serine acetyltransferase</fullName>
    </submittedName>
</protein>
<dbReference type="GO" id="GO:1990189">
    <property type="term" value="F:protein N-terminal-serine acetyltransferase activity"/>
    <property type="evidence" value="ECO:0007669"/>
    <property type="project" value="TreeGrafter"/>
</dbReference>
<dbReference type="InterPro" id="IPR016181">
    <property type="entry name" value="Acyl_CoA_acyltransferase"/>
</dbReference>
<reference evidence="2 3" key="1">
    <citation type="submission" date="2019-09" db="EMBL/GenBank/DDBJ databases">
        <title>Complete genome sequence of Sporolactobacillus terrae 70-3.</title>
        <authorList>
            <person name="Tanaka N."/>
            <person name="Shiwa Y."/>
            <person name="Fujita N."/>
            <person name="Tanasupawat S."/>
        </authorList>
    </citation>
    <scope>NUCLEOTIDE SEQUENCE [LARGE SCALE GENOMIC DNA]</scope>
    <source>
        <strain evidence="2 3">70-3</strain>
    </source>
</reference>
<sequence length="212" mass="24088">MFLHKIDDELALKLVEPQDAEAIFDLTEQSRHSLREWLPWLDVTRTVTDTQAFIQAARKGYGENRSMTAVILFHRIRKERVKATKVQPAPENLASPSSLNNETAGLISFNEINWANKTAQIGYWLGSQYQGRGIMTRAASALTDYAFRELGLHKVEIRAAVGNSKSRAIPERLGFKQEGCIRSGEWLYDHYVDHVVYGVLDSEWAVNAPREK</sequence>
<dbReference type="PANTHER" id="PTHR43441:SF12">
    <property type="entry name" value="RIBOSOMAL N-ACETYLTRANSFERASE YDAF-RELATED"/>
    <property type="match status" value="1"/>
</dbReference>
<dbReference type="EMBL" id="AP021853">
    <property type="protein sequence ID" value="BBN97779.1"/>
    <property type="molecule type" value="Genomic_DNA"/>
</dbReference>
<dbReference type="SUPFAM" id="SSF55729">
    <property type="entry name" value="Acyl-CoA N-acyltransferases (Nat)"/>
    <property type="match status" value="1"/>
</dbReference>
<dbReference type="Proteomes" id="UP000326951">
    <property type="component" value="Chromosome"/>
</dbReference>
<dbReference type="RefSeq" id="WP_028982623.1">
    <property type="nucleotide sequence ID" value="NZ_AP021853.1"/>
</dbReference>
<dbReference type="Pfam" id="PF13302">
    <property type="entry name" value="Acetyltransf_3"/>
    <property type="match status" value="1"/>
</dbReference>
<name>A0A5K7WVQ1_9BACL</name>
<dbReference type="PANTHER" id="PTHR43441">
    <property type="entry name" value="RIBOSOMAL-PROTEIN-SERINE ACETYLTRANSFERASE"/>
    <property type="match status" value="1"/>
</dbReference>